<dbReference type="OrthoDB" id="6347579at2759"/>
<proteinExistence type="predicted"/>
<dbReference type="AlphaFoldDB" id="A0A5B7H8N3"/>
<gene>
    <name evidence="1" type="ORF">E2C01_059532</name>
</gene>
<protein>
    <submittedName>
        <fullName evidence="1">Uncharacterized protein</fullName>
    </submittedName>
</protein>
<reference evidence="1 2" key="1">
    <citation type="submission" date="2019-05" db="EMBL/GenBank/DDBJ databases">
        <title>Another draft genome of Portunus trituberculatus and its Hox gene families provides insights of decapod evolution.</title>
        <authorList>
            <person name="Jeong J.-H."/>
            <person name="Song I."/>
            <person name="Kim S."/>
            <person name="Choi T."/>
            <person name="Kim D."/>
            <person name="Ryu S."/>
            <person name="Kim W."/>
        </authorList>
    </citation>
    <scope>NUCLEOTIDE SEQUENCE [LARGE SCALE GENOMIC DNA]</scope>
    <source>
        <tissue evidence="1">Muscle</tissue>
    </source>
</reference>
<accession>A0A5B7H8N3</accession>
<organism evidence="1 2">
    <name type="scientific">Portunus trituberculatus</name>
    <name type="common">Swimming crab</name>
    <name type="synonym">Neptunus trituberculatus</name>
    <dbReference type="NCBI Taxonomy" id="210409"/>
    <lineage>
        <taxon>Eukaryota</taxon>
        <taxon>Metazoa</taxon>
        <taxon>Ecdysozoa</taxon>
        <taxon>Arthropoda</taxon>
        <taxon>Crustacea</taxon>
        <taxon>Multicrustacea</taxon>
        <taxon>Malacostraca</taxon>
        <taxon>Eumalacostraca</taxon>
        <taxon>Eucarida</taxon>
        <taxon>Decapoda</taxon>
        <taxon>Pleocyemata</taxon>
        <taxon>Brachyura</taxon>
        <taxon>Eubrachyura</taxon>
        <taxon>Portunoidea</taxon>
        <taxon>Portunidae</taxon>
        <taxon>Portuninae</taxon>
        <taxon>Portunus</taxon>
    </lineage>
</organism>
<keyword evidence="2" id="KW-1185">Reference proteome</keyword>
<comment type="caution">
    <text evidence="1">The sequence shown here is derived from an EMBL/GenBank/DDBJ whole genome shotgun (WGS) entry which is preliminary data.</text>
</comment>
<dbReference type="EMBL" id="VSRR010023328">
    <property type="protein sequence ID" value="MPC65398.1"/>
    <property type="molecule type" value="Genomic_DNA"/>
</dbReference>
<evidence type="ECO:0000313" key="1">
    <source>
        <dbReference type="EMBL" id="MPC65398.1"/>
    </source>
</evidence>
<name>A0A5B7H8N3_PORTR</name>
<sequence length="340" mass="37547">MLSWSTADERVTVTAVEADLTEEFKEELVAVRQQCEGRTEVVKRKVDEVREEVTRLRRSLEKQSLGAWGWSECPKPAGQGCPYASSAVVAAGHSRCTCGTRLHPRMTLSFYHNLRHHRLSLDPPGISRCTATYQFAARKSAREDEAHQLSDCRSERRTRSLEDVRARSPTKACCEHCGRWGHHRATCLQLKDVIMVGGKRKQAGSSGYCPAKSSVGPVCVKCHSDATALAVQVTGAVDGHPYRQLCGVTGHCTMLQGPVMSTITVGGVEEKLPVFVVDMEEPCLLELDFLVQSEACMDLGRMQMQVRGQCVPLILEHAVKQVESPVTSSDGEDERLELHC</sequence>
<evidence type="ECO:0000313" key="2">
    <source>
        <dbReference type="Proteomes" id="UP000324222"/>
    </source>
</evidence>
<dbReference type="Proteomes" id="UP000324222">
    <property type="component" value="Unassembled WGS sequence"/>
</dbReference>